<feature type="compositionally biased region" description="Low complexity" evidence="1">
    <location>
        <begin position="97"/>
        <end position="107"/>
    </location>
</feature>
<evidence type="ECO:0000256" key="1">
    <source>
        <dbReference type="SAM" id="MobiDB-lite"/>
    </source>
</evidence>
<dbReference type="Proteomes" id="UP000584670">
    <property type="component" value="Unassembled WGS sequence"/>
</dbReference>
<dbReference type="InterPro" id="IPR005523">
    <property type="entry name" value="DUF317_SPDY"/>
</dbReference>
<accession>A0A7X1JAY8</accession>
<proteinExistence type="predicted"/>
<feature type="region of interest" description="Disordered" evidence="1">
    <location>
        <begin position="94"/>
        <end position="193"/>
    </location>
</feature>
<protein>
    <submittedName>
        <fullName evidence="3">DUF317 domain-containing protein</fullName>
    </submittedName>
</protein>
<organism evidence="3 4">
    <name type="scientific">Streptomyces cupreus</name>
    <dbReference type="NCBI Taxonomy" id="2759956"/>
    <lineage>
        <taxon>Bacteria</taxon>
        <taxon>Bacillati</taxon>
        <taxon>Actinomycetota</taxon>
        <taxon>Actinomycetes</taxon>
        <taxon>Kitasatosporales</taxon>
        <taxon>Streptomycetaceae</taxon>
        <taxon>Streptomyces</taxon>
    </lineage>
</organism>
<dbReference type="EMBL" id="JACMSF010000063">
    <property type="protein sequence ID" value="MBC2906965.1"/>
    <property type="molecule type" value="Genomic_DNA"/>
</dbReference>
<gene>
    <name evidence="3" type="ORF">H4N64_36720</name>
</gene>
<feature type="domain" description="DUF317" evidence="2">
    <location>
        <begin position="2"/>
        <end position="41"/>
    </location>
</feature>
<reference evidence="3 4" key="1">
    <citation type="submission" date="2020-08" db="EMBL/GenBank/DDBJ databases">
        <title>Streptomyces sp. PSKA01 genome sequencing and assembly.</title>
        <authorList>
            <person name="Mandal S."/>
            <person name="Maiti P.K."/>
            <person name="Das P."/>
        </authorList>
    </citation>
    <scope>NUCLEOTIDE SEQUENCE [LARGE SCALE GENOMIC DNA]</scope>
    <source>
        <strain evidence="3 4">PSKA01</strain>
    </source>
</reference>
<evidence type="ECO:0000259" key="2">
    <source>
        <dbReference type="Pfam" id="PF03771"/>
    </source>
</evidence>
<evidence type="ECO:0000313" key="3">
    <source>
        <dbReference type="EMBL" id="MBC2906965.1"/>
    </source>
</evidence>
<dbReference type="Pfam" id="PF03771">
    <property type="entry name" value="SPDY"/>
    <property type="match status" value="1"/>
</dbReference>
<keyword evidence="4" id="KW-1185">Reference proteome</keyword>
<feature type="compositionally biased region" description="Low complexity" evidence="1">
    <location>
        <begin position="115"/>
        <end position="134"/>
    </location>
</feature>
<evidence type="ECO:0000313" key="4">
    <source>
        <dbReference type="Proteomes" id="UP000584670"/>
    </source>
</evidence>
<comment type="caution">
    <text evidence="3">The sequence shown here is derived from an EMBL/GenBank/DDBJ whole genome shotgun (WGS) entry which is preliminary data.</text>
</comment>
<name>A0A7X1JAY8_9ACTN</name>
<sequence>MLWRLWARRDALSPRAWTALFTDETPEEVLLPVIGALAAAPDTALEQSLRCPARTEADDAAVVAPLAAPDGLLNRSSSLVPITRRDFRPALPTKYLATTVTRTTRPPAGWPPPVSTTTPRRSGRPPSTTPHRPASSPPSPPRSPTRTRSTATNCPEAPRRISPSPRLIHTTSSVGPDVSGPTAPSPMPSPQGEAVLAHHRAPLIAHHKDGAECPPSVALASRTNVYRSRLRHAGESRRLITTRCAP</sequence>
<dbReference type="AlphaFoldDB" id="A0A7X1JAY8"/>